<dbReference type="SMART" id="SM01152">
    <property type="entry name" value="DUF167"/>
    <property type="match status" value="1"/>
</dbReference>
<dbReference type="AlphaFoldDB" id="A0A1G2S8Z2"/>
<dbReference type="InterPro" id="IPR003746">
    <property type="entry name" value="DUF167"/>
</dbReference>
<accession>A0A1G2S8Z2</accession>
<dbReference type="Pfam" id="PF02594">
    <property type="entry name" value="DUF167"/>
    <property type="match status" value="1"/>
</dbReference>
<comment type="similarity">
    <text evidence="1">Belongs to the UPF0235 family.</text>
</comment>
<protein>
    <submittedName>
        <fullName evidence="2">Uncharacterized protein</fullName>
    </submittedName>
</protein>
<comment type="caution">
    <text evidence="2">The sequence shown here is derived from an EMBL/GenBank/DDBJ whole genome shotgun (WGS) entry which is preliminary data.</text>
</comment>
<name>A0A1G2S8Z2_9BACT</name>
<evidence type="ECO:0000313" key="2">
    <source>
        <dbReference type="EMBL" id="OHA81042.1"/>
    </source>
</evidence>
<dbReference type="Proteomes" id="UP000179118">
    <property type="component" value="Unassembled WGS sequence"/>
</dbReference>
<dbReference type="InterPro" id="IPR036591">
    <property type="entry name" value="YggU-like_sf"/>
</dbReference>
<proteinExistence type="inferred from homology"/>
<dbReference type="SUPFAM" id="SSF69786">
    <property type="entry name" value="YggU-like"/>
    <property type="match status" value="1"/>
</dbReference>
<dbReference type="Gene3D" id="3.30.1200.10">
    <property type="entry name" value="YggU-like"/>
    <property type="match status" value="1"/>
</dbReference>
<organism evidence="2 3">
    <name type="scientific">Candidatus Yonathbacteria bacterium RIFCSPHIGHO2_02_FULL_44_14</name>
    <dbReference type="NCBI Taxonomy" id="1802724"/>
    <lineage>
        <taxon>Bacteria</taxon>
        <taxon>Candidatus Yonathiibacteriota</taxon>
    </lineage>
</organism>
<dbReference type="NCBIfam" id="TIGR00251">
    <property type="entry name" value="DUF167 family protein"/>
    <property type="match status" value="1"/>
</dbReference>
<evidence type="ECO:0000256" key="1">
    <source>
        <dbReference type="ARBA" id="ARBA00010364"/>
    </source>
</evidence>
<sequence length="73" mass="8060">MYIRVRVIAGARKESFEAGSEDSFLLSVKEPAEGNRANTRVLEIIARHFGMASKQIRIISGHHSPGKILSIPD</sequence>
<reference evidence="2 3" key="1">
    <citation type="journal article" date="2016" name="Nat. Commun.">
        <title>Thousands of microbial genomes shed light on interconnected biogeochemical processes in an aquifer system.</title>
        <authorList>
            <person name="Anantharaman K."/>
            <person name="Brown C.T."/>
            <person name="Hug L.A."/>
            <person name="Sharon I."/>
            <person name="Castelle C.J."/>
            <person name="Probst A.J."/>
            <person name="Thomas B.C."/>
            <person name="Singh A."/>
            <person name="Wilkins M.J."/>
            <person name="Karaoz U."/>
            <person name="Brodie E.L."/>
            <person name="Williams K.H."/>
            <person name="Hubbard S.S."/>
            <person name="Banfield J.F."/>
        </authorList>
    </citation>
    <scope>NUCLEOTIDE SEQUENCE [LARGE SCALE GENOMIC DNA]</scope>
</reference>
<evidence type="ECO:0000313" key="3">
    <source>
        <dbReference type="Proteomes" id="UP000179118"/>
    </source>
</evidence>
<gene>
    <name evidence="2" type="ORF">A3D51_01665</name>
</gene>
<dbReference type="EMBL" id="MHUT01000011">
    <property type="protein sequence ID" value="OHA81042.1"/>
    <property type="molecule type" value="Genomic_DNA"/>
</dbReference>